<name>A0A1F7UV93_9BACT</name>
<dbReference type="GO" id="GO:0015086">
    <property type="term" value="F:cadmium ion transmembrane transporter activity"/>
    <property type="evidence" value="ECO:0007669"/>
    <property type="project" value="TreeGrafter"/>
</dbReference>
<keyword evidence="4 6" id="KW-1133">Transmembrane helix</keyword>
<gene>
    <name evidence="7" type="ORF">A2936_01320</name>
</gene>
<dbReference type="GO" id="GO:0005384">
    <property type="term" value="F:manganese ion transmembrane transporter activity"/>
    <property type="evidence" value="ECO:0007669"/>
    <property type="project" value="TreeGrafter"/>
</dbReference>
<keyword evidence="3 6" id="KW-0812">Transmembrane</keyword>
<accession>A0A1F7UV93</accession>
<feature type="transmembrane region" description="Helical" evidence="6">
    <location>
        <begin position="357"/>
        <end position="380"/>
    </location>
</feature>
<dbReference type="GO" id="GO:0034755">
    <property type="term" value="P:iron ion transmembrane transport"/>
    <property type="evidence" value="ECO:0007669"/>
    <property type="project" value="TreeGrafter"/>
</dbReference>
<feature type="transmembrane region" description="Helical" evidence="6">
    <location>
        <begin position="285"/>
        <end position="313"/>
    </location>
</feature>
<feature type="transmembrane region" description="Helical" evidence="6">
    <location>
        <begin position="333"/>
        <end position="351"/>
    </location>
</feature>
<feature type="transmembrane region" description="Helical" evidence="6">
    <location>
        <begin position="239"/>
        <end position="265"/>
    </location>
</feature>
<evidence type="ECO:0000256" key="5">
    <source>
        <dbReference type="ARBA" id="ARBA00023136"/>
    </source>
</evidence>
<evidence type="ECO:0000256" key="6">
    <source>
        <dbReference type="SAM" id="Phobius"/>
    </source>
</evidence>
<evidence type="ECO:0000256" key="3">
    <source>
        <dbReference type="ARBA" id="ARBA00022692"/>
    </source>
</evidence>
<proteinExistence type="predicted"/>
<evidence type="ECO:0000313" key="8">
    <source>
        <dbReference type="Proteomes" id="UP000176846"/>
    </source>
</evidence>
<feature type="transmembrane region" description="Helical" evidence="6">
    <location>
        <begin position="401"/>
        <end position="418"/>
    </location>
</feature>
<reference evidence="7 8" key="1">
    <citation type="journal article" date="2016" name="Nat. Commun.">
        <title>Thousands of microbial genomes shed light on interconnected biogeochemical processes in an aquifer system.</title>
        <authorList>
            <person name="Anantharaman K."/>
            <person name="Brown C.T."/>
            <person name="Hug L.A."/>
            <person name="Sharon I."/>
            <person name="Castelle C.J."/>
            <person name="Probst A.J."/>
            <person name="Thomas B.C."/>
            <person name="Singh A."/>
            <person name="Wilkins M.J."/>
            <person name="Karaoz U."/>
            <person name="Brodie E.L."/>
            <person name="Williams K.H."/>
            <person name="Hubbard S.S."/>
            <person name="Banfield J.F."/>
        </authorList>
    </citation>
    <scope>NUCLEOTIDE SEQUENCE [LARGE SCALE GENOMIC DNA]</scope>
</reference>
<dbReference type="GO" id="GO:0005886">
    <property type="term" value="C:plasma membrane"/>
    <property type="evidence" value="ECO:0007669"/>
    <property type="project" value="TreeGrafter"/>
</dbReference>
<feature type="transmembrane region" description="Helical" evidence="6">
    <location>
        <begin position="182"/>
        <end position="200"/>
    </location>
</feature>
<dbReference type="Pfam" id="PF01566">
    <property type="entry name" value="Nramp"/>
    <property type="match status" value="1"/>
</dbReference>
<keyword evidence="2" id="KW-0813">Transport</keyword>
<dbReference type="InterPro" id="IPR001046">
    <property type="entry name" value="NRAMP_fam"/>
</dbReference>
<feature type="transmembrane region" description="Helical" evidence="6">
    <location>
        <begin position="81"/>
        <end position="99"/>
    </location>
</feature>
<feature type="transmembrane region" description="Helical" evidence="6">
    <location>
        <begin position="142"/>
        <end position="162"/>
    </location>
</feature>
<dbReference type="Proteomes" id="UP000176846">
    <property type="component" value="Unassembled WGS sequence"/>
</dbReference>
<keyword evidence="5 6" id="KW-0472">Membrane</keyword>
<dbReference type="EMBL" id="MGEK01000023">
    <property type="protein sequence ID" value="OGL82185.1"/>
    <property type="molecule type" value="Genomic_DNA"/>
</dbReference>
<dbReference type="AlphaFoldDB" id="A0A1F7UV93"/>
<evidence type="ECO:0000313" key="7">
    <source>
        <dbReference type="EMBL" id="OGL82185.1"/>
    </source>
</evidence>
<protein>
    <submittedName>
        <fullName evidence="7">Iron transporter</fullName>
    </submittedName>
</protein>
<evidence type="ECO:0000256" key="4">
    <source>
        <dbReference type="ARBA" id="ARBA00022989"/>
    </source>
</evidence>
<dbReference type="PANTHER" id="PTHR11706">
    <property type="entry name" value="SOLUTE CARRIER PROTEIN FAMILY 11 MEMBER"/>
    <property type="match status" value="1"/>
</dbReference>
<dbReference type="PANTHER" id="PTHR11706:SF33">
    <property type="entry name" value="NATURAL RESISTANCE-ASSOCIATED MACROPHAGE PROTEIN 2"/>
    <property type="match status" value="1"/>
</dbReference>
<evidence type="ECO:0000256" key="1">
    <source>
        <dbReference type="ARBA" id="ARBA00004141"/>
    </source>
</evidence>
<comment type="caution">
    <text evidence="7">The sequence shown here is derived from an EMBL/GenBank/DDBJ whole genome shotgun (WGS) entry which is preliminary data.</text>
</comment>
<organism evidence="7 8">
    <name type="scientific">Candidatus Uhrbacteria bacterium RIFCSPLOWO2_01_FULL_47_25</name>
    <dbReference type="NCBI Taxonomy" id="1802402"/>
    <lineage>
        <taxon>Bacteria</taxon>
        <taxon>Candidatus Uhriibacteriota</taxon>
    </lineage>
</organism>
<evidence type="ECO:0000256" key="2">
    <source>
        <dbReference type="ARBA" id="ARBA00022448"/>
    </source>
</evidence>
<comment type="subcellular location">
    <subcellularLocation>
        <location evidence="1">Membrane</location>
        <topology evidence="1">Multi-pass membrane protein</topology>
    </subcellularLocation>
</comment>
<feature type="transmembrane region" description="Helical" evidence="6">
    <location>
        <begin position="105"/>
        <end position="130"/>
    </location>
</feature>
<sequence length="419" mass="45786">MRLTVLYRKLGPGFITGASDDDPSGIATYSQTGAQFGYQQLWTAPFSFPFMAVIQEMVGRIGLVTGRGLAAIIKQHYSKKVLYFTVGLLLIANVINIGADLGAMAAVVQLVFGLPFVLWLLIITILTVLLEIFVSYQVYARFLKYLTFSLFAYFITAIIVKQDWGAALYATVIPHIVFNEQYLLNIVAILGTTISPYLFFWQASEEVEEEVAHHKLKEMDQGRPRVGFKDIKDMRLDTVMGMFFSNLVMFFIILTTAATLGGQGITDIATAAEAAEALRPLAGDFTFVLFALGIIGTGLLAIPILAGSASYAVSEALGWRSGLYRKLVKAHGFYGVIIIATVAGLLVNFLSVPPFKMLYYTAVLNGLIAPPLMVLIILIAKRRDIMGHYVNSRFSNVMGSLAAVIMAVAGLALISTIFI</sequence>